<evidence type="ECO:0000313" key="2">
    <source>
        <dbReference type="EMBL" id="KAJ8347665.1"/>
    </source>
</evidence>
<evidence type="ECO:0000256" key="1">
    <source>
        <dbReference type="SAM" id="SignalP"/>
    </source>
</evidence>
<dbReference type="AlphaFoldDB" id="A0A9Q1EYN2"/>
<feature type="chain" id="PRO_5040280765" description="Secreted protein" evidence="1">
    <location>
        <begin position="20"/>
        <end position="85"/>
    </location>
</feature>
<evidence type="ECO:0000313" key="3">
    <source>
        <dbReference type="Proteomes" id="UP001152622"/>
    </source>
</evidence>
<dbReference type="Proteomes" id="UP001152622">
    <property type="component" value="Chromosome 10"/>
</dbReference>
<proteinExistence type="predicted"/>
<feature type="signal peptide" evidence="1">
    <location>
        <begin position="1"/>
        <end position="19"/>
    </location>
</feature>
<sequence>MFAMAARLCSSATLAPVHAAAVRDVRCGLIVPRTPAGLPPTPPPTDASDVWLGVPEAPGLWRGRCVCTVQQLLTLPSSSNAGFQP</sequence>
<keyword evidence="3" id="KW-1185">Reference proteome</keyword>
<reference evidence="2" key="1">
    <citation type="journal article" date="2023" name="Science">
        <title>Genome structures resolve the early diversification of teleost fishes.</title>
        <authorList>
            <person name="Parey E."/>
            <person name="Louis A."/>
            <person name="Montfort J."/>
            <person name="Bouchez O."/>
            <person name="Roques C."/>
            <person name="Iampietro C."/>
            <person name="Lluch J."/>
            <person name="Castinel A."/>
            <person name="Donnadieu C."/>
            <person name="Desvignes T."/>
            <person name="Floi Bucao C."/>
            <person name="Jouanno E."/>
            <person name="Wen M."/>
            <person name="Mejri S."/>
            <person name="Dirks R."/>
            <person name="Jansen H."/>
            <person name="Henkel C."/>
            <person name="Chen W.J."/>
            <person name="Zahm M."/>
            <person name="Cabau C."/>
            <person name="Klopp C."/>
            <person name="Thompson A.W."/>
            <person name="Robinson-Rechavi M."/>
            <person name="Braasch I."/>
            <person name="Lecointre G."/>
            <person name="Bobe J."/>
            <person name="Postlethwait J.H."/>
            <person name="Berthelot C."/>
            <person name="Roest Crollius H."/>
            <person name="Guiguen Y."/>
        </authorList>
    </citation>
    <scope>NUCLEOTIDE SEQUENCE</scope>
    <source>
        <strain evidence="2">WJC10195</strain>
    </source>
</reference>
<accession>A0A9Q1EYN2</accession>
<name>A0A9Q1EYN2_SYNKA</name>
<protein>
    <recommendedName>
        <fullName evidence="4">Secreted protein</fullName>
    </recommendedName>
</protein>
<organism evidence="2 3">
    <name type="scientific">Synaphobranchus kaupii</name>
    <name type="common">Kaup's arrowtooth eel</name>
    <dbReference type="NCBI Taxonomy" id="118154"/>
    <lineage>
        <taxon>Eukaryota</taxon>
        <taxon>Metazoa</taxon>
        <taxon>Chordata</taxon>
        <taxon>Craniata</taxon>
        <taxon>Vertebrata</taxon>
        <taxon>Euteleostomi</taxon>
        <taxon>Actinopterygii</taxon>
        <taxon>Neopterygii</taxon>
        <taxon>Teleostei</taxon>
        <taxon>Anguilliformes</taxon>
        <taxon>Synaphobranchidae</taxon>
        <taxon>Synaphobranchus</taxon>
    </lineage>
</organism>
<evidence type="ECO:0008006" key="4">
    <source>
        <dbReference type="Google" id="ProtNLM"/>
    </source>
</evidence>
<comment type="caution">
    <text evidence="2">The sequence shown here is derived from an EMBL/GenBank/DDBJ whole genome shotgun (WGS) entry which is preliminary data.</text>
</comment>
<dbReference type="EMBL" id="JAINUF010000010">
    <property type="protein sequence ID" value="KAJ8347665.1"/>
    <property type="molecule type" value="Genomic_DNA"/>
</dbReference>
<gene>
    <name evidence="2" type="ORF">SKAU_G00262540</name>
</gene>
<keyword evidence="1" id="KW-0732">Signal</keyword>